<evidence type="ECO:0000256" key="10">
    <source>
        <dbReference type="ARBA" id="ARBA00068717"/>
    </source>
</evidence>
<dbReference type="InterPro" id="IPR002347">
    <property type="entry name" value="SDR_fam"/>
</dbReference>
<evidence type="ECO:0000256" key="12">
    <source>
        <dbReference type="RuleBase" id="RU000363"/>
    </source>
</evidence>
<gene>
    <name evidence="13" type="ORF">FKW77_009521</name>
</gene>
<evidence type="ECO:0000256" key="3">
    <source>
        <dbReference type="ARBA" id="ARBA00022692"/>
    </source>
</evidence>
<keyword evidence="6" id="KW-0560">Oxidoreductase</keyword>
<dbReference type="SUPFAM" id="SSF51735">
    <property type="entry name" value="NAD(P)-binding Rossmann-fold domains"/>
    <property type="match status" value="1"/>
</dbReference>
<sequence>MFKSILPREGFTLETAFYPVRLTALQPLLTGAAILAASQSRLLESHWPSLAKLSWFGVKPVDVLRGLRSTRVLTGLGVLFVIGLLRKFNRLLSRLMLNNFNTDATWDWPKEIVVITGGSGGIGGMMVQRFAEKNATVVSLDIAPPKIPISLPNVHYLEVDITSSSRIKEVADGIREAYGEPTVLINNAGTGINKTIFEETEAEVRRVFDVNTISHFLLVKEFVPAMAKNNHGHVVTVASMASFMVHAQNVEYTCTKASALAFHEGLGQELKSRYNADKVRTTIVHPSWIRTPMIEHVLTKPGFNDFVLEPETVADAVVQQVLSGYGGQLILPARLIPITGLRGWPSWIQEWMRNRVNQVLNI</sequence>
<dbReference type="Gene3D" id="3.40.50.720">
    <property type="entry name" value="NAD(P)-binding Rossmann-like Domain"/>
    <property type="match status" value="1"/>
</dbReference>
<evidence type="ECO:0000256" key="6">
    <source>
        <dbReference type="ARBA" id="ARBA00023002"/>
    </source>
</evidence>
<evidence type="ECO:0000256" key="8">
    <source>
        <dbReference type="ARBA" id="ARBA00023136"/>
    </source>
</evidence>
<dbReference type="FunFam" id="3.40.50.720:FF:000131">
    <property type="entry name" value="Short-chain dehydrogenase/reductase 3"/>
    <property type="match status" value="1"/>
</dbReference>
<keyword evidence="5" id="KW-1133">Transmembrane helix</keyword>
<evidence type="ECO:0000313" key="13">
    <source>
        <dbReference type="EMBL" id="QDS71803.1"/>
    </source>
</evidence>
<keyword evidence="7" id="KW-0443">Lipid metabolism</keyword>
<dbReference type="OrthoDB" id="10253736at2759"/>
<dbReference type="PANTHER" id="PTHR24322">
    <property type="entry name" value="PKSB"/>
    <property type="match status" value="1"/>
</dbReference>
<protein>
    <recommendedName>
        <fullName evidence="10">Short-chain dehydrogenase/reductase 3</fullName>
    </recommendedName>
    <alternativeName>
        <fullName evidence="11">Retinal short-chain dehydrogenase/reductase 1</fullName>
    </alternativeName>
</protein>
<keyword evidence="4" id="KW-0521">NADP</keyword>
<keyword evidence="8" id="KW-0472">Membrane</keyword>
<evidence type="ECO:0000256" key="4">
    <source>
        <dbReference type="ARBA" id="ARBA00022857"/>
    </source>
</evidence>
<reference evidence="13 14" key="1">
    <citation type="submission" date="2019-07" db="EMBL/GenBank/DDBJ databases">
        <title>Finished genome of Venturia effusa.</title>
        <authorList>
            <person name="Young C.A."/>
            <person name="Cox M.P."/>
            <person name="Ganley A.R.D."/>
            <person name="David W.J."/>
        </authorList>
    </citation>
    <scope>NUCLEOTIDE SEQUENCE [LARGE SCALE GENOMIC DNA]</scope>
    <source>
        <strain evidence="14">albino</strain>
    </source>
</reference>
<dbReference type="AlphaFoldDB" id="A0A517L838"/>
<dbReference type="PANTHER" id="PTHR24322:SF736">
    <property type="entry name" value="RETINOL DEHYDROGENASE 10"/>
    <property type="match status" value="1"/>
</dbReference>
<dbReference type="Pfam" id="PF00106">
    <property type="entry name" value="adh_short"/>
    <property type="match status" value="1"/>
</dbReference>
<dbReference type="Proteomes" id="UP000316270">
    <property type="component" value="Chromosome 6"/>
</dbReference>
<dbReference type="PROSITE" id="PS00061">
    <property type="entry name" value="ADH_SHORT"/>
    <property type="match status" value="1"/>
</dbReference>
<dbReference type="PRINTS" id="PR00080">
    <property type="entry name" value="SDRFAMILY"/>
</dbReference>
<dbReference type="STRING" id="50376.A0A517L838"/>
<evidence type="ECO:0000256" key="7">
    <source>
        <dbReference type="ARBA" id="ARBA00023098"/>
    </source>
</evidence>
<evidence type="ECO:0000256" key="2">
    <source>
        <dbReference type="ARBA" id="ARBA00006484"/>
    </source>
</evidence>
<proteinExistence type="inferred from homology"/>
<evidence type="ECO:0000256" key="1">
    <source>
        <dbReference type="ARBA" id="ARBA00004141"/>
    </source>
</evidence>
<evidence type="ECO:0000313" key="14">
    <source>
        <dbReference type="Proteomes" id="UP000316270"/>
    </source>
</evidence>
<comment type="similarity">
    <text evidence="2 12">Belongs to the short-chain dehydrogenases/reductases (SDR) family.</text>
</comment>
<dbReference type="InterPro" id="IPR036291">
    <property type="entry name" value="NAD(P)-bd_dom_sf"/>
</dbReference>
<dbReference type="EMBL" id="CP042190">
    <property type="protein sequence ID" value="QDS71803.1"/>
    <property type="molecule type" value="Genomic_DNA"/>
</dbReference>
<comment type="function">
    <text evidence="9">Catalyzes the reduction of all-trans-retinal to all-trans-retinol in the presence of NADPH.</text>
</comment>
<dbReference type="InterPro" id="IPR020904">
    <property type="entry name" value="Sc_DH/Rdtase_CS"/>
</dbReference>
<dbReference type="GO" id="GO:0052650">
    <property type="term" value="F:all-trans-retinol dehydrogenase (NADP+) activity"/>
    <property type="evidence" value="ECO:0007669"/>
    <property type="project" value="UniProtKB-ARBA"/>
</dbReference>
<comment type="subcellular location">
    <subcellularLocation>
        <location evidence="1">Membrane</location>
        <topology evidence="1">Multi-pass membrane protein</topology>
    </subcellularLocation>
</comment>
<dbReference type="GO" id="GO:0016020">
    <property type="term" value="C:membrane"/>
    <property type="evidence" value="ECO:0007669"/>
    <property type="project" value="UniProtKB-SubCell"/>
</dbReference>
<evidence type="ECO:0000256" key="9">
    <source>
        <dbReference type="ARBA" id="ARBA00059620"/>
    </source>
</evidence>
<evidence type="ECO:0000256" key="11">
    <source>
        <dbReference type="ARBA" id="ARBA00082544"/>
    </source>
</evidence>
<accession>A0A517L838</accession>
<keyword evidence="14" id="KW-1185">Reference proteome</keyword>
<evidence type="ECO:0000256" key="5">
    <source>
        <dbReference type="ARBA" id="ARBA00022989"/>
    </source>
</evidence>
<name>A0A517L838_9PEZI</name>
<keyword evidence="3" id="KW-0812">Transmembrane</keyword>
<dbReference type="PRINTS" id="PR00081">
    <property type="entry name" value="GDHRDH"/>
</dbReference>
<organism evidence="13 14">
    <name type="scientific">Venturia effusa</name>
    <dbReference type="NCBI Taxonomy" id="50376"/>
    <lineage>
        <taxon>Eukaryota</taxon>
        <taxon>Fungi</taxon>
        <taxon>Dikarya</taxon>
        <taxon>Ascomycota</taxon>
        <taxon>Pezizomycotina</taxon>
        <taxon>Dothideomycetes</taxon>
        <taxon>Pleosporomycetidae</taxon>
        <taxon>Venturiales</taxon>
        <taxon>Venturiaceae</taxon>
        <taxon>Venturia</taxon>
    </lineage>
</organism>